<dbReference type="Proteomes" id="UP001168821">
    <property type="component" value="Unassembled WGS sequence"/>
</dbReference>
<dbReference type="Pfam" id="PF13855">
    <property type="entry name" value="LRR_8"/>
    <property type="match status" value="1"/>
</dbReference>
<keyword evidence="2" id="KW-0677">Repeat</keyword>
<dbReference type="InterPro" id="IPR003591">
    <property type="entry name" value="Leu-rich_rpt_typical-subtyp"/>
</dbReference>
<evidence type="ECO:0000313" key="3">
    <source>
        <dbReference type="EMBL" id="KAJ3649064.1"/>
    </source>
</evidence>
<evidence type="ECO:0000313" key="4">
    <source>
        <dbReference type="Proteomes" id="UP001168821"/>
    </source>
</evidence>
<protein>
    <submittedName>
        <fullName evidence="3">Uncharacterized protein</fullName>
    </submittedName>
</protein>
<dbReference type="Gene3D" id="3.80.10.10">
    <property type="entry name" value="Ribonuclease Inhibitor"/>
    <property type="match status" value="1"/>
</dbReference>
<sequence>MSHIVRSDQEIDEGGRNLSWAELCNCSKMTSDGFYRLQGSTGARSLPIKNAARRRLFISLPNSDDEITPETVERTLIISPTVIFIQIKNFENLFNLLELHLGQNFMSELPENSFETNINLKKLFLFSNNLEEPEEKIFHGLDNLTSLLISHNILKTIHVDIFFYTPNLEKLNLDSNKFHFLPSKSLDYHDNLVSIKLAKNPWRGDCSILNLAL</sequence>
<evidence type="ECO:0000256" key="2">
    <source>
        <dbReference type="ARBA" id="ARBA00022737"/>
    </source>
</evidence>
<name>A0AA38I889_9CUCU</name>
<organism evidence="3 4">
    <name type="scientific">Zophobas morio</name>
    <dbReference type="NCBI Taxonomy" id="2755281"/>
    <lineage>
        <taxon>Eukaryota</taxon>
        <taxon>Metazoa</taxon>
        <taxon>Ecdysozoa</taxon>
        <taxon>Arthropoda</taxon>
        <taxon>Hexapoda</taxon>
        <taxon>Insecta</taxon>
        <taxon>Pterygota</taxon>
        <taxon>Neoptera</taxon>
        <taxon>Endopterygota</taxon>
        <taxon>Coleoptera</taxon>
        <taxon>Polyphaga</taxon>
        <taxon>Cucujiformia</taxon>
        <taxon>Tenebrionidae</taxon>
        <taxon>Zophobas</taxon>
    </lineage>
</organism>
<dbReference type="PANTHER" id="PTHR24366:SF96">
    <property type="entry name" value="LEUCINE RICH REPEAT CONTAINING 53"/>
    <property type="match status" value="1"/>
</dbReference>
<keyword evidence="1" id="KW-0433">Leucine-rich repeat</keyword>
<evidence type="ECO:0000256" key="1">
    <source>
        <dbReference type="ARBA" id="ARBA00022614"/>
    </source>
</evidence>
<dbReference type="EMBL" id="JALNTZ010000006">
    <property type="protein sequence ID" value="KAJ3649064.1"/>
    <property type="molecule type" value="Genomic_DNA"/>
</dbReference>
<comment type="caution">
    <text evidence="3">The sequence shown here is derived from an EMBL/GenBank/DDBJ whole genome shotgun (WGS) entry which is preliminary data.</text>
</comment>
<gene>
    <name evidence="3" type="ORF">Zmor_020826</name>
</gene>
<keyword evidence="4" id="KW-1185">Reference proteome</keyword>
<dbReference type="SMART" id="SM00369">
    <property type="entry name" value="LRR_TYP"/>
    <property type="match status" value="3"/>
</dbReference>
<dbReference type="InterPro" id="IPR032675">
    <property type="entry name" value="LRR_dom_sf"/>
</dbReference>
<dbReference type="PANTHER" id="PTHR24366">
    <property type="entry name" value="IG(IMMUNOGLOBULIN) AND LRR(LEUCINE RICH REPEAT) DOMAINS"/>
    <property type="match status" value="1"/>
</dbReference>
<dbReference type="AlphaFoldDB" id="A0AA38I889"/>
<dbReference type="SUPFAM" id="SSF52058">
    <property type="entry name" value="L domain-like"/>
    <property type="match status" value="1"/>
</dbReference>
<dbReference type="InterPro" id="IPR001611">
    <property type="entry name" value="Leu-rich_rpt"/>
</dbReference>
<proteinExistence type="predicted"/>
<reference evidence="3" key="1">
    <citation type="journal article" date="2023" name="G3 (Bethesda)">
        <title>Whole genome assemblies of Zophobas morio and Tenebrio molitor.</title>
        <authorList>
            <person name="Kaur S."/>
            <person name="Stinson S.A."/>
            <person name="diCenzo G.C."/>
        </authorList>
    </citation>
    <scope>NUCLEOTIDE SEQUENCE</scope>
    <source>
        <strain evidence="3">QUZm001</strain>
    </source>
</reference>
<accession>A0AA38I889</accession>